<dbReference type="RefSeq" id="WP_154544336.1">
    <property type="nucleotide sequence ID" value="NZ_VULO01000005.1"/>
</dbReference>
<keyword evidence="3" id="KW-1185">Reference proteome</keyword>
<keyword evidence="1" id="KW-0812">Transmembrane</keyword>
<reference evidence="2 3" key="1">
    <citation type="submission" date="2019-08" db="EMBL/GenBank/DDBJ databases">
        <title>In-depth cultivation of the pig gut microbiome towards novel bacterial diversity and tailored functional studies.</title>
        <authorList>
            <person name="Wylensek D."/>
            <person name="Hitch T.C.A."/>
            <person name="Clavel T."/>
        </authorList>
    </citation>
    <scope>NUCLEOTIDE SEQUENCE [LARGE SCALE GENOMIC DNA]</scope>
    <source>
        <strain evidence="2 3">WB03_NA08</strain>
    </source>
</reference>
<proteinExistence type="predicted"/>
<evidence type="ECO:0000256" key="1">
    <source>
        <dbReference type="SAM" id="Phobius"/>
    </source>
</evidence>
<gene>
    <name evidence="2" type="ORF">FYJ24_05430</name>
</gene>
<dbReference type="EMBL" id="VULO01000005">
    <property type="protein sequence ID" value="MSS84215.1"/>
    <property type="molecule type" value="Genomic_DNA"/>
</dbReference>
<dbReference type="Proteomes" id="UP000470875">
    <property type="component" value="Unassembled WGS sequence"/>
</dbReference>
<dbReference type="AlphaFoldDB" id="A0A6N7W4H9"/>
<feature type="transmembrane region" description="Helical" evidence="1">
    <location>
        <begin position="65"/>
        <end position="83"/>
    </location>
</feature>
<evidence type="ECO:0000313" key="3">
    <source>
        <dbReference type="Proteomes" id="UP000470875"/>
    </source>
</evidence>
<feature type="transmembrane region" description="Helical" evidence="1">
    <location>
        <begin position="40"/>
        <end position="58"/>
    </location>
</feature>
<protein>
    <recommendedName>
        <fullName evidence="4">SPW repeat-containing protein</fullName>
    </recommendedName>
</protein>
<accession>A0A6N7W4H9</accession>
<keyword evidence="1" id="KW-1133">Transmembrane helix</keyword>
<evidence type="ECO:0008006" key="4">
    <source>
        <dbReference type="Google" id="ProtNLM"/>
    </source>
</evidence>
<comment type="caution">
    <text evidence="2">The sequence shown here is derived from an EMBL/GenBank/DDBJ whole genome shotgun (WGS) entry which is preliminary data.</text>
</comment>
<keyword evidence="1" id="KW-0472">Membrane</keyword>
<feature type="transmembrane region" description="Helical" evidence="1">
    <location>
        <begin position="12"/>
        <end position="34"/>
    </location>
</feature>
<organism evidence="2 3">
    <name type="scientific">Scrofimicrobium canadense</name>
    <dbReference type="NCBI Taxonomy" id="2652290"/>
    <lineage>
        <taxon>Bacteria</taxon>
        <taxon>Bacillati</taxon>
        <taxon>Actinomycetota</taxon>
        <taxon>Actinomycetes</taxon>
        <taxon>Actinomycetales</taxon>
        <taxon>Actinomycetaceae</taxon>
        <taxon>Scrofimicrobium</taxon>
    </lineage>
</organism>
<feature type="transmembrane region" description="Helical" evidence="1">
    <location>
        <begin position="95"/>
        <end position="113"/>
    </location>
</feature>
<evidence type="ECO:0000313" key="2">
    <source>
        <dbReference type="EMBL" id="MSS84215.1"/>
    </source>
</evidence>
<name>A0A6N7W4H9_9ACTO</name>
<sequence>MTHSPASSSARWNNVADWSYLGLGVLMLVCGIFLDNTDTWASPIAGVVMVLVALWDLAAPSIAATWAEGIVAFVVFLLPWFSVWLPGDYNGLGSWLTWAGGVLGMICAAWSWASHTDPR</sequence>